<dbReference type="AlphaFoldDB" id="A0AAE3CZY1"/>
<reference evidence="1" key="1">
    <citation type="submission" date="2021-08" db="EMBL/GenBank/DDBJ databases">
        <title>Hoeflea bacterium WL0058 sp. nov., isolated from the sediment.</title>
        <authorList>
            <person name="Wang L."/>
            <person name="Zhang D."/>
        </authorList>
    </citation>
    <scope>NUCLEOTIDE SEQUENCE</scope>
    <source>
        <strain evidence="1">WL0058</strain>
    </source>
</reference>
<proteinExistence type="predicted"/>
<name>A0AAE3CZY1_9HYPH</name>
<organism evidence="1 2">
    <name type="scientific">Flavimaribacter sediminis</name>
    <dbReference type="NCBI Taxonomy" id="2865987"/>
    <lineage>
        <taxon>Bacteria</taxon>
        <taxon>Pseudomonadati</taxon>
        <taxon>Pseudomonadota</taxon>
        <taxon>Alphaproteobacteria</taxon>
        <taxon>Hyphomicrobiales</taxon>
        <taxon>Rhizobiaceae</taxon>
        <taxon>Flavimaribacter</taxon>
    </lineage>
</organism>
<comment type="caution">
    <text evidence="1">The sequence shown here is derived from an EMBL/GenBank/DDBJ whole genome shotgun (WGS) entry which is preliminary data.</text>
</comment>
<dbReference type="Proteomes" id="UP001196509">
    <property type="component" value="Unassembled WGS sequence"/>
</dbReference>
<accession>A0AAE3CZY1</accession>
<evidence type="ECO:0000313" key="1">
    <source>
        <dbReference type="EMBL" id="MBW8636201.1"/>
    </source>
</evidence>
<dbReference type="InterPro" id="IPR027417">
    <property type="entry name" value="P-loop_NTPase"/>
</dbReference>
<keyword evidence="2" id="KW-1185">Reference proteome</keyword>
<evidence type="ECO:0000313" key="2">
    <source>
        <dbReference type="Proteomes" id="UP001196509"/>
    </source>
</evidence>
<dbReference type="SUPFAM" id="SSF52540">
    <property type="entry name" value="P-loop containing nucleoside triphosphate hydrolases"/>
    <property type="match status" value="1"/>
</dbReference>
<protein>
    <submittedName>
        <fullName evidence="1">Sulfotransferase family 2 domain-containing protein</fullName>
    </submittedName>
</protein>
<sequence>MIYLDFLRTRSLGAVNRLLSPTGLKVVSSLKGGRWGKTRVHFLHIGKNAGTTISRACEAANVKSGNTVFVKHSHSVRLRDLPFDDPYFFSIRNPVNRFVSAFYSRKRKGMPRVHYEWSANEQAAFTRFEHADELAKALFVPGLDGAAALSAIKSISHTSMNQIDWFSEMGNFLSLRPPVHIGRQEHLRNDLEILFVALGFPMPELVEDPVNTHRTDYSSIPPLSEEGRANIERWYSQDLEFYKVCEAWIFEQSKH</sequence>
<dbReference type="RefSeq" id="WP_220226904.1">
    <property type="nucleotide sequence ID" value="NZ_JAICBX010000001.1"/>
</dbReference>
<gene>
    <name evidence="1" type="ORF">K1W69_03295</name>
</gene>
<dbReference type="EMBL" id="JAICBX010000001">
    <property type="protein sequence ID" value="MBW8636201.1"/>
    <property type="molecule type" value="Genomic_DNA"/>
</dbReference>